<dbReference type="Gene3D" id="3.40.50.200">
    <property type="entry name" value="Peptidase S8/S53 domain"/>
    <property type="match status" value="2"/>
</dbReference>
<evidence type="ECO:0000313" key="7">
    <source>
        <dbReference type="Proteomes" id="UP000464378"/>
    </source>
</evidence>
<evidence type="ECO:0000313" key="6">
    <source>
        <dbReference type="EMBL" id="VIP03174.1"/>
    </source>
</evidence>
<name>A0A6C2YP50_9BACT</name>
<dbReference type="AlphaFoldDB" id="A0A6C2YP50"/>
<evidence type="ECO:0000256" key="3">
    <source>
        <dbReference type="ARBA" id="ARBA00022801"/>
    </source>
</evidence>
<keyword evidence="3" id="KW-0378">Hydrolase</keyword>
<dbReference type="InterPro" id="IPR015500">
    <property type="entry name" value="Peptidase_S8_subtilisin-rel"/>
</dbReference>
<dbReference type="InterPro" id="IPR023828">
    <property type="entry name" value="Peptidase_S8_Ser-AS"/>
</dbReference>
<dbReference type="InParanoid" id="A0A6C2YP50"/>
<dbReference type="GO" id="GO:0006508">
    <property type="term" value="P:proteolysis"/>
    <property type="evidence" value="ECO:0007669"/>
    <property type="project" value="UniProtKB-KW"/>
</dbReference>
<evidence type="ECO:0000256" key="2">
    <source>
        <dbReference type="ARBA" id="ARBA00022670"/>
    </source>
</evidence>
<dbReference type="InterPro" id="IPR000209">
    <property type="entry name" value="Peptidase_S8/S53_dom"/>
</dbReference>
<dbReference type="GO" id="GO:0004252">
    <property type="term" value="F:serine-type endopeptidase activity"/>
    <property type="evidence" value="ECO:0007669"/>
    <property type="project" value="InterPro"/>
</dbReference>
<dbReference type="KEGG" id="tim:GMBLW1_07860"/>
<evidence type="ECO:0000256" key="4">
    <source>
        <dbReference type="ARBA" id="ARBA00022825"/>
    </source>
</evidence>
<evidence type="ECO:0000259" key="5">
    <source>
        <dbReference type="Pfam" id="PF00082"/>
    </source>
</evidence>
<feature type="domain" description="Peptidase S8/S53" evidence="5">
    <location>
        <begin position="319"/>
        <end position="400"/>
    </location>
</feature>
<dbReference type="PROSITE" id="PS00138">
    <property type="entry name" value="SUBTILASE_SER"/>
    <property type="match status" value="1"/>
</dbReference>
<proteinExistence type="inferred from homology"/>
<keyword evidence="7" id="KW-1185">Reference proteome</keyword>
<protein>
    <recommendedName>
        <fullName evidence="5">Peptidase S8/S53 domain-containing protein</fullName>
    </recommendedName>
</protein>
<comment type="similarity">
    <text evidence="1">Belongs to the peptidase S8 family.</text>
</comment>
<keyword evidence="4" id="KW-0720">Serine protease</keyword>
<dbReference type="EMBL" id="LR593887">
    <property type="protein sequence ID" value="VTS03609.1"/>
    <property type="molecule type" value="Genomic_DNA"/>
</dbReference>
<dbReference type="Pfam" id="PF00082">
    <property type="entry name" value="Peptidase_S8"/>
    <property type="match status" value="1"/>
</dbReference>
<dbReference type="PANTHER" id="PTHR43806:SF11">
    <property type="entry name" value="CEREVISIN-RELATED"/>
    <property type="match status" value="1"/>
</dbReference>
<dbReference type="SUPFAM" id="SSF52743">
    <property type="entry name" value="Subtilisin-like"/>
    <property type="match status" value="1"/>
</dbReference>
<dbReference type="Proteomes" id="UP000464378">
    <property type="component" value="Chromosome"/>
</dbReference>
<keyword evidence="2" id="KW-0645">Protease</keyword>
<accession>A0A6C2YP50</accession>
<dbReference type="InterPro" id="IPR036852">
    <property type="entry name" value="Peptidase_S8/S53_dom_sf"/>
</dbReference>
<gene>
    <name evidence="6" type="ORF">GMBLW1_07860</name>
</gene>
<reference evidence="6" key="1">
    <citation type="submission" date="2019-04" db="EMBL/GenBank/DDBJ databases">
        <authorList>
            <consortium name="Science for Life Laboratories"/>
        </authorList>
    </citation>
    <scope>NUCLEOTIDE SEQUENCE</scope>
    <source>
        <strain evidence="6">MBLW1</strain>
    </source>
</reference>
<dbReference type="InterPro" id="IPR050131">
    <property type="entry name" value="Peptidase_S8_subtilisin-like"/>
</dbReference>
<dbReference type="EMBL" id="LR586016">
    <property type="protein sequence ID" value="VIP03174.1"/>
    <property type="molecule type" value="Genomic_DNA"/>
</dbReference>
<dbReference type="RefSeq" id="WP_162658268.1">
    <property type="nucleotide sequence ID" value="NZ_LR593887.1"/>
</dbReference>
<dbReference type="PANTHER" id="PTHR43806">
    <property type="entry name" value="PEPTIDASE S8"/>
    <property type="match status" value="1"/>
</dbReference>
<sequence length="470" mass="51540">MRGWIIGLALIPLGSWFLVAPSRAQQSTPKHRNHDIPEWIDRLNVPDWHAKRFTGQGIRVAVLDSSFRGYRQHLGRELPQTVVTQSFRRDGNLEPTSSPHGLLCAELIHRIAPDAEILLANWEPNQPDRFLAAVQWAVAQQASIISCSVVMPAWSDGQGGGAIHQQLQRLLRSEDPTNSVWMVASIGNLAERHWHGELQPNADGCHHWNPDQLDSINDFYPWNAGPVGVECVALSQSNAQSLPEFEVIDSTTSQPVAVERFAIPARDLPGLSIRWRAQSDHEYGIRAMVPAHRHASPLKPVRFRLVALGGELEHHHPRGSLAFPGDHPRVIAVGAVDSSGERVPYSGIGTSRDHKPELVAVVPVPLSARLEPFGGTSAAAPQIAGLAALWRAAVPAGRQADFVRSCRDAHASFPSRSPARLPDPARLSSFATGLSQIQTRADFLPEFFFRPFSGDGRPLFGDGVERGLSR</sequence>
<dbReference type="PRINTS" id="PR00723">
    <property type="entry name" value="SUBTILISIN"/>
</dbReference>
<evidence type="ECO:0000256" key="1">
    <source>
        <dbReference type="ARBA" id="ARBA00011073"/>
    </source>
</evidence>
<organism evidence="6">
    <name type="scientific">Tuwongella immobilis</name>
    <dbReference type="NCBI Taxonomy" id="692036"/>
    <lineage>
        <taxon>Bacteria</taxon>
        <taxon>Pseudomonadati</taxon>
        <taxon>Planctomycetota</taxon>
        <taxon>Planctomycetia</taxon>
        <taxon>Gemmatales</taxon>
        <taxon>Gemmataceae</taxon>
        <taxon>Tuwongella</taxon>
    </lineage>
</organism>